<dbReference type="InterPro" id="IPR012340">
    <property type="entry name" value="NA-bd_OB-fold"/>
</dbReference>
<dbReference type="InterPro" id="IPR000210">
    <property type="entry name" value="BTB/POZ_dom"/>
</dbReference>
<comment type="caution">
    <text evidence="4">The sequence shown here is derived from an EMBL/GenBank/DDBJ whole genome shotgun (WGS) entry which is preliminary data.</text>
</comment>
<dbReference type="GO" id="GO:0005634">
    <property type="term" value="C:nucleus"/>
    <property type="evidence" value="ECO:0007669"/>
    <property type="project" value="TreeGrafter"/>
</dbReference>
<dbReference type="Gene3D" id="1.25.40.420">
    <property type="match status" value="1"/>
</dbReference>
<feature type="region of interest" description="Disordered" evidence="2">
    <location>
        <begin position="1"/>
        <end position="69"/>
    </location>
</feature>
<dbReference type="PROSITE" id="PS50097">
    <property type="entry name" value="BTB"/>
    <property type="match status" value="1"/>
</dbReference>
<dbReference type="SUPFAM" id="SSF54695">
    <property type="entry name" value="POZ domain"/>
    <property type="match status" value="1"/>
</dbReference>
<accession>A0A835ZH96</accession>
<dbReference type="Proteomes" id="UP000664991">
    <property type="component" value="Unassembled WGS sequence"/>
</dbReference>
<dbReference type="PANTHER" id="PTHR23231:SF20">
    <property type="entry name" value="SIMILAR TO GERM CELL-LESS"/>
    <property type="match status" value="1"/>
</dbReference>
<dbReference type="InterPro" id="IPR011705">
    <property type="entry name" value="BACK"/>
</dbReference>
<feature type="domain" description="BTB" evidence="3">
    <location>
        <begin position="89"/>
        <end position="159"/>
    </location>
</feature>
<protein>
    <recommendedName>
        <fullName evidence="3">BTB domain-containing protein</fullName>
    </recommendedName>
</protein>
<dbReference type="InterPro" id="IPR043380">
    <property type="entry name" value="Gcl-like"/>
</dbReference>
<dbReference type="PANTHER" id="PTHR23231">
    <property type="entry name" value="GERM CELL-LESS PROTEIN"/>
    <property type="match status" value="1"/>
</dbReference>
<proteinExistence type="predicted"/>
<dbReference type="CDD" id="cd18495">
    <property type="entry name" value="BACK_GCL"/>
    <property type="match status" value="1"/>
</dbReference>
<dbReference type="SMART" id="SM00225">
    <property type="entry name" value="BTB"/>
    <property type="match status" value="1"/>
</dbReference>
<feature type="compositionally biased region" description="Acidic residues" evidence="2">
    <location>
        <begin position="24"/>
        <end position="41"/>
    </location>
</feature>
<evidence type="ECO:0000313" key="4">
    <source>
        <dbReference type="EMBL" id="KAG5193680.1"/>
    </source>
</evidence>
<reference evidence="4 5" key="1">
    <citation type="submission" date="2020-12" db="EMBL/GenBank/DDBJ databases">
        <title>De novo assembly of Tibetan sheep genome.</title>
        <authorList>
            <person name="Li X."/>
        </authorList>
    </citation>
    <scope>NUCLEOTIDE SEQUENCE [LARGE SCALE GENOMIC DNA]</scope>
    <source>
        <tissue evidence="4">Heart</tissue>
    </source>
</reference>
<sequence>MGALNSRMPWNRVGHAPDEPGAPEGEEEAEEAVIEEGEENEEARPSTSQGRHKRKTGPEGQLAKAPHRKRAKDSLEYIYETLFLRGEGSDVQIRALGEAWNLHKVYLCQSAYFASMFSGAWRETSMNTVELQMPDENIDCEALHEALGSLYRGSVRVPPGRVVPMLATASMLQLDKLIWQCGEIMKETVSDKTVCSYYYSAESYGLQNIRAMCLQWLLDNLMTQHSEELLREVSLDLMKEIIASSDLFVMEVEMDVYTTLKKWMFLQLQPTWRGPRRDLLSDANSWFAGSRQESEGTPFLETEQGRAFVPAFQQLRLAYIICDLPSARIIDQDALIPATWLTPVYKEQWLALLRAEQTRDRGPVDVYVSDLQRTSMRSLGPIAACPPPHGPCAPTSALVIYVSTHRVQQHQKEGIAAATTATTAAAAAAAALSAVQKHLASLGDGDAPLALDAGNLSGNVIPKAATAGANGKVPKVIIKRVGGSLKWFNMKNGSNFITKHNTQEAVFVSQTAIMWSNSRQVPMHGVDMVQGKWGTEATNMTGPAG</sequence>
<evidence type="ECO:0000259" key="3">
    <source>
        <dbReference type="PROSITE" id="PS50097"/>
    </source>
</evidence>
<name>A0A835ZH96_SHEEP</name>
<dbReference type="Pfam" id="PF00651">
    <property type="entry name" value="BTB"/>
    <property type="match status" value="1"/>
</dbReference>
<dbReference type="GO" id="GO:0007281">
    <property type="term" value="P:germ cell development"/>
    <property type="evidence" value="ECO:0007669"/>
    <property type="project" value="InterPro"/>
</dbReference>
<dbReference type="SUPFAM" id="SSF50249">
    <property type="entry name" value="Nucleic acid-binding proteins"/>
    <property type="match status" value="1"/>
</dbReference>
<dbReference type="InterPro" id="IPR011333">
    <property type="entry name" value="SKP1/BTB/POZ_sf"/>
</dbReference>
<dbReference type="EMBL" id="JAEMGP010000027">
    <property type="protein sequence ID" value="KAG5193680.1"/>
    <property type="molecule type" value="Genomic_DNA"/>
</dbReference>
<dbReference type="Pfam" id="PF07707">
    <property type="entry name" value="BACK"/>
    <property type="match status" value="1"/>
</dbReference>
<dbReference type="Gene3D" id="2.40.50.140">
    <property type="entry name" value="Nucleic acid-binding proteins"/>
    <property type="match status" value="1"/>
</dbReference>
<gene>
    <name evidence="4" type="ORF">JEQ12_020041</name>
</gene>
<dbReference type="AlphaFoldDB" id="A0A835ZH96"/>
<keyword evidence="1" id="KW-0217">Developmental protein</keyword>
<evidence type="ECO:0000313" key="5">
    <source>
        <dbReference type="Proteomes" id="UP000664991"/>
    </source>
</evidence>
<dbReference type="Gene3D" id="3.30.710.10">
    <property type="entry name" value="Potassium Channel Kv1.1, Chain A"/>
    <property type="match status" value="1"/>
</dbReference>
<evidence type="ECO:0000256" key="2">
    <source>
        <dbReference type="SAM" id="MobiDB-lite"/>
    </source>
</evidence>
<dbReference type="CDD" id="cd18305">
    <property type="entry name" value="BTB_POZ_GCL"/>
    <property type="match status" value="1"/>
</dbReference>
<organism evidence="4 5">
    <name type="scientific">Ovis aries</name>
    <name type="common">Sheep</name>
    <dbReference type="NCBI Taxonomy" id="9940"/>
    <lineage>
        <taxon>Eukaryota</taxon>
        <taxon>Metazoa</taxon>
        <taxon>Chordata</taxon>
        <taxon>Craniata</taxon>
        <taxon>Vertebrata</taxon>
        <taxon>Euteleostomi</taxon>
        <taxon>Mammalia</taxon>
        <taxon>Eutheria</taxon>
        <taxon>Laurasiatheria</taxon>
        <taxon>Artiodactyla</taxon>
        <taxon>Ruminantia</taxon>
        <taxon>Pecora</taxon>
        <taxon>Bovidae</taxon>
        <taxon>Caprinae</taxon>
        <taxon>Ovis</taxon>
    </lineage>
</organism>
<evidence type="ECO:0000256" key="1">
    <source>
        <dbReference type="ARBA" id="ARBA00022473"/>
    </source>
</evidence>